<feature type="binding site" evidence="1">
    <location>
        <position position="44"/>
    </location>
    <ligand>
        <name>substrate</name>
    </ligand>
</feature>
<comment type="similarity">
    <text evidence="1">Belongs to the thiamine-monophosphate kinase family.</text>
</comment>
<dbReference type="GO" id="GO:0005524">
    <property type="term" value="F:ATP binding"/>
    <property type="evidence" value="ECO:0007669"/>
    <property type="project" value="UniProtKB-UniRule"/>
</dbReference>
<dbReference type="FunCoup" id="K0ICP3">
    <property type="interactions" value="61"/>
</dbReference>
<dbReference type="PANTHER" id="PTHR30270:SF0">
    <property type="entry name" value="THIAMINE-MONOPHOSPHATE KINASE"/>
    <property type="match status" value="1"/>
</dbReference>
<feature type="binding site" evidence="1">
    <location>
        <position position="36"/>
    </location>
    <ligand>
        <name>Mg(2+)</name>
        <dbReference type="ChEBI" id="CHEBI:18420"/>
        <label>1</label>
    </ligand>
</feature>
<dbReference type="InParanoid" id="K0ICP3"/>
<comment type="function">
    <text evidence="1">Catalyzes the ATP-dependent phosphorylation of thiamine-monophosphate (TMP) to form thiamine-pyrophosphate (TPP), the active form of vitamin B1.</text>
</comment>
<feature type="binding site" evidence="1">
    <location>
        <position position="65"/>
    </location>
    <ligand>
        <name>Mg(2+)</name>
        <dbReference type="ChEBI" id="CHEBI:18420"/>
        <label>4</label>
    </ligand>
</feature>
<dbReference type="SUPFAM" id="SSF56042">
    <property type="entry name" value="PurM C-terminal domain-like"/>
    <property type="match status" value="1"/>
</dbReference>
<dbReference type="GeneID" id="13796634"/>
<feature type="binding site" evidence="1">
    <location>
        <position position="203"/>
    </location>
    <ligand>
        <name>Mg(2+)</name>
        <dbReference type="ChEBI" id="CHEBI:18420"/>
        <label>3</label>
    </ligand>
</feature>
<keyword evidence="1" id="KW-0067">ATP-binding</keyword>
<dbReference type="Pfam" id="PF00586">
    <property type="entry name" value="AIRS"/>
    <property type="match status" value="1"/>
</dbReference>
<feature type="binding site" evidence="1">
    <location>
        <begin position="112"/>
        <end position="113"/>
    </location>
    <ligand>
        <name>ATP</name>
        <dbReference type="ChEBI" id="CHEBI:30616"/>
    </ligand>
</feature>
<dbReference type="GO" id="GO:0009030">
    <property type="term" value="F:thiamine-phosphate kinase activity"/>
    <property type="evidence" value="ECO:0007669"/>
    <property type="project" value="UniProtKB-UniRule"/>
</dbReference>
<feature type="binding site" evidence="1">
    <location>
        <position position="206"/>
    </location>
    <ligand>
        <name>Mg(2+)</name>
        <dbReference type="ChEBI" id="CHEBI:18420"/>
        <label>5</label>
    </ligand>
</feature>
<feature type="domain" description="PurM-like N-terminal" evidence="2">
    <location>
        <begin position="29"/>
        <end position="129"/>
    </location>
</feature>
<dbReference type="OrthoDB" id="45909at2157"/>
<accession>K0ICP3</accession>
<comment type="catalytic activity">
    <reaction evidence="1">
        <text>thiamine phosphate + ATP = thiamine diphosphate + ADP</text>
        <dbReference type="Rhea" id="RHEA:15913"/>
        <dbReference type="ChEBI" id="CHEBI:30616"/>
        <dbReference type="ChEBI" id="CHEBI:37575"/>
        <dbReference type="ChEBI" id="CHEBI:58937"/>
        <dbReference type="ChEBI" id="CHEBI:456216"/>
        <dbReference type="EC" id="2.7.4.16"/>
    </reaction>
</comment>
<feature type="binding site" evidence="1">
    <location>
        <position position="24"/>
    </location>
    <ligand>
        <name>Mg(2+)</name>
        <dbReference type="ChEBI" id="CHEBI:18420"/>
        <label>4</label>
    </ligand>
</feature>
<reference evidence="3 4" key="1">
    <citation type="journal article" date="2012" name="Environ. Microbiol.">
        <title>The genome of the ammonia-oxidizing Candidatus Nitrososphaera gargensis: insights into metabolic versatility and environmental adaptations.</title>
        <authorList>
            <person name="Spang A."/>
            <person name="Poehlein A."/>
            <person name="Offre P."/>
            <person name="Zumbragel S."/>
            <person name="Haider S."/>
            <person name="Rychlik N."/>
            <person name="Nowka B."/>
            <person name="Schmeisser C."/>
            <person name="Lebedeva E.V."/>
            <person name="Rattei T."/>
            <person name="Bohm C."/>
            <person name="Schmid M."/>
            <person name="Galushko A."/>
            <person name="Hatzenpichler R."/>
            <person name="Weinmaier T."/>
            <person name="Daniel R."/>
            <person name="Schleper C."/>
            <person name="Spieck E."/>
            <person name="Streit W."/>
            <person name="Wagner M."/>
        </authorList>
    </citation>
    <scope>NUCLEOTIDE SEQUENCE [LARGE SCALE GENOMIC DNA]</scope>
    <source>
        <strain evidence="4">Ga9.2</strain>
    </source>
</reference>
<dbReference type="InterPro" id="IPR006283">
    <property type="entry name" value="ThiL-like"/>
</dbReference>
<comment type="pathway">
    <text evidence="1">Cofactor biosynthesis; thiamine diphosphate biosynthesis; thiamine diphosphate from thiamine phosphate: step 1/1.</text>
</comment>
<dbReference type="AlphaFoldDB" id="K0ICP3"/>
<dbReference type="InterPro" id="IPR036921">
    <property type="entry name" value="PurM-like_N_sf"/>
</dbReference>
<dbReference type="HOGENOM" id="CLU_046964_2_1_2"/>
<organism evidence="3 4">
    <name type="scientific">Nitrososphaera gargensis (strain Ga9.2)</name>
    <dbReference type="NCBI Taxonomy" id="1237085"/>
    <lineage>
        <taxon>Archaea</taxon>
        <taxon>Nitrososphaerota</taxon>
        <taxon>Nitrososphaeria</taxon>
        <taxon>Nitrososphaerales</taxon>
        <taxon>Nitrososphaeraceae</taxon>
        <taxon>Nitrososphaera</taxon>
    </lineage>
</organism>
<keyword evidence="1" id="KW-0479">Metal-binding</keyword>
<feature type="binding site" evidence="1">
    <location>
        <position position="138"/>
    </location>
    <ligand>
        <name>ATP</name>
        <dbReference type="ChEBI" id="CHEBI:30616"/>
    </ligand>
</feature>
<dbReference type="NCBIfam" id="TIGR01379">
    <property type="entry name" value="thiL"/>
    <property type="match status" value="1"/>
</dbReference>
<keyword evidence="1" id="KW-0460">Magnesium</keyword>
<dbReference type="EMBL" id="CP002408">
    <property type="protein sequence ID" value="AFU57405.1"/>
    <property type="molecule type" value="Genomic_DNA"/>
</dbReference>
<dbReference type="PIRSF" id="PIRSF005303">
    <property type="entry name" value="Thiam_monoph_kin"/>
    <property type="match status" value="1"/>
</dbReference>
<evidence type="ECO:0000256" key="1">
    <source>
        <dbReference type="HAMAP-Rule" id="MF_02128"/>
    </source>
</evidence>
<sequence>MTKLDEKEIIRIFADKLGIADLDDVVLLGKGVVFKTDMLVASTDVPDSMEAWQIARKSIVSCVSDLAAKGVRPHAAMISLGLPENRTRPYVEGLAEGFAIASKEFGVKIVGGDTNKANELVIDCSMVGFASSGKIPTRKGAGPGDFVVVSGMFGLPPAGLAILMQNTVATGAFKKQAAESVLVPKPRQRFGLALAKYFSSSIDSSDGLAISLYELASQSRVNIAIENVPAAEGVEKFAQENGLDAHELVFHGGEEYEIVATIPRSKLKQAMAAARKAGTALHVIGRVQRGAGDVFVGKRLLENRGYVHFRMR</sequence>
<evidence type="ECO:0000313" key="3">
    <source>
        <dbReference type="EMBL" id="AFU57405.1"/>
    </source>
</evidence>
<dbReference type="Gene3D" id="3.30.1330.10">
    <property type="entry name" value="PurM-like, N-terminal domain"/>
    <property type="match status" value="1"/>
</dbReference>
<keyword evidence="4" id="KW-1185">Reference proteome</keyword>
<dbReference type="KEGG" id="nga:Ngar_c04590"/>
<dbReference type="HAMAP" id="MF_02128">
    <property type="entry name" value="TMP_kinase"/>
    <property type="match status" value="1"/>
</dbReference>
<dbReference type="Proteomes" id="UP000008037">
    <property type="component" value="Chromosome"/>
</dbReference>
<feature type="binding site" evidence="1">
    <location>
        <position position="113"/>
    </location>
    <ligand>
        <name>Mg(2+)</name>
        <dbReference type="ChEBI" id="CHEBI:18420"/>
        <label>1</label>
    </ligand>
</feature>
<feature type="binding site" evidence="1">
    <location>
        <position position="65"/>
    </location>
    <ligand>
        <name>Mg(2+)</name>
        <dbReference type="ChEBI" id="CHEBI:18420"/>
        <label>3</label>
    </ligand>
</feature>
<dbReference type="Gene3D" id="3.90.650.10">
    <property type="entry name" value="PurM-like C-terminal domain"/>
    <property type="match status" value="1"/>
</dbReference>
<dbReference type="InterPro" id="IPR036676">
    <property type="entry name" value="PurM-like_C_sf"/>
</dbReference>
<gene>
    <name evidence="1 3" type="primary">thiL</name>
    <name evidence="3" type="ordered locus">Ngar_c04590</name>
</gene>
<feature type="binding site" evidence="1">
    <location>
        <position position="37"/>
    </location>
    <ligand>
        <name>Mg(2+)</name>
        <dbReference type="ChEBI" id="CHEBI:18420"/>
        <label>1</label>
    </ligand>
</feature>
<dbReference type="STRING" id="1237085.Ngar_c04590"/>
<feature type="binding site" evidence="1">
    <location>
        <position position="254"/>
    </location>
    <ligand>
        <name>substrate</name>
    </ligand>
</feature>
<evidence type="ECO:0000313" key="4">
    <source>
        <dbReference type="Proteomes" id="UP000008037"/>
    </source>
</evidence>
<dbReference type="RefSeq" id="WP_015017951.1">
    <property type="nucleotide sequence ID" value="NC_018719.1"/>
</dbReference>
<dbReference type="GO" id="GO:0009229">
    <property type="term" value="P:thiamine diphosphate biosynthetic process"/>
    <property type="evidence" value="ECO:0007669"/>
    <property type="project" value="UniProtKB-UniRule"/>
</dbReference>
<protein>
    <recommendedName>
        <fullName evidence="1">Thiamine-monophosphate kinase</fullName>
        <shortName evidence="1">TMP kinase</shortName>
        <shortName evidence="1">Thiamine-phosphate kinase</shortName>
        <ecNumber evidence="1">2.7.4.16</ecNumber>
    </recommendedName>
</protein>
<feature type="binding site" evidence="1">
    <location>
        <position position="306"/>
    </location>
    <ligand>
        <name>substrate</name>
    </ligand>
</feature>
<dbReference type="InterPro" id="IPR016188">
    <property type="entry name" value="PurM-like_N"/>
</dbReference>
<dbReference type="PANTHER" id="PTHR30270">
    <property type="entry name" value="THIAMINE-MONOPHOSPHATE KINASE"/>
    <property type="match status" value="1"/>
</dbReference>
<comment type="caution">
    <text evidence="1">Lacks conserved residue(s) required for the propagation of feature annotation.</text>
</comment>
<feature type="binding site" evidence="1">
    <location>
        <position position="205"/>
    </location>
    <ligand>
        <name>ATP</name>
        <dbReference type="ChEBI" id="CHEBI:30616"/>
    </ligand>
</feature>
<feature type="binding site" evidence="1">
    <location>
        <position position="37"/>
    </location>
    <ligand>
        <name>Mg(2+)</name>
        <dbReference type="ChEBI" id="CHEBI:18420"/>
        <label>2</label>
    </ligand>
</feature>
<dbReference type="SUPFAM" id="SSF55326">
    <property type="entry name" value="PurM N-terminal domain-like"/>
    <property type="match status" value="1"/>
</dbReference>
<comment type="miscellaneous">
    <text evidence="1">Reaction mechanism of ThiL seems to utilize a direct, inline transfer of the gamma-phosphate of ATP to TMP rather than a phosphorylated enzyme intermediate.</text>
</comment>
<feature type="binding site" evidence="1">
    <location>
        <position position="24"/>
    </location>
    <ligand>
        <name>Mg(2+)</name>
        <dbReference type="ChEBI" id="CHEBI:18420"/>
        <label>3</label>
    </ligand>
</feature>
<keyword evidence="1" id="KW-0547">Nucleotide-binding</keyword>
<dbReference type="GO" id="GO:0009228">
    <property type="term" value="P:thiamine biosynthetic process"/>
    <property type="evidence" value="ECO:0007669"/>
    <property type="project" value="UniProtKB-KW"/>
</dbReference>
<keyword evidence="1" id="KW-0784">Thiamine biosynthesis</keyword>
<keyword evidence="1 3" id="KW-0418">Kinase</keyword>
<dbReference type="UniPathway" id="UPA00060">
    <property type="reaction ID" value="UER00142"/>
</dbReference>
<name>K0ICP3_NITGG</name>
<proteinExistence type="inferred from homology"/>
<keyword evidence="1 3" id="KW-0808">Transferase</keyword>
<dbReference type="GO" id="GO:0000287">
    <property type="term" value="F:magnesium ion binding"/>
    <property type="evidence" value="ECO:0007669"/>
    <property type="project" value="UniProtKB-UniRule"/>
</dbReference>
<feature type="binding site" evidence="1">
    <location>
        <position position="65"/>
    </location>
    <ligand>
        <name>Mg(2+)</name>
        <dbReference type="ChEBI" id="CHEBI:18420"/>
        <label>2</label>
    </ligand>
</feature>
<evidence type="ECO:0000259" key="2">
    <source>
        <dbReference type="Pfam" id="PF00586"/>
    </source>
</evidence>
<dbReference type="EC" id="2.7.4.16" evidence="1"/>
<dbReference type="CDD" id="cd02194">
    <property type="entry name" value="ThiL"/>
    <property type="match status" value="1"/>
</dbReference>